<dbReference type="EMBL" id="CP063362">
    <property type="protein sequence ID" value="QRG04951.1"/>
    <property type="molecule type" value="Genomic_DNA"/>
</dbReference>
<dbReference type="AlphaFoldDB" id="A0A974PKM8"/>
<gene>
    <name evidence="1" type="ORF">EZH22_17640</name>
</gene>
<accession>A0A974PKM8</accession>
<reference evidence="1 2" key="1">
    <citation type="submission" date="2020-10" db="EMBL/GenBank/DDBJ databases">
        <title>Degradation of 1,4-Dioxane by Xanthobacter sp. YN2, via a Novel Group-2 Soluble Di-Iron Monooxygenase.</title>
        <authorList>
            <person name="Ma F."/>
            <person name="Wang Y."/>
            <person name="Yang J."/>
            <person name="Guo H."/>
            <person name="Su D."/>
            <person name="Yu L."/>
        </authorList>
    </citation>
    <scope>NUCLEOTIDE SEQUENCE [LARGE SCALE GENOMIC DNA]</scope>
    <source>
        <strain evidence="1 2">YN2</strain>
    </source>
</reference>
<evidence type="ECO:0000313" key="1">
    <source>
        <dbReference type="EMBL" id="QRG04951.1"/>
    </source>
</evidence>
<sequence length="160" mass="17776">MPSMRRLSVRGAGAVRVRDFTTKQMGDACEMLVAAELTLAGIPALKVPDNWPQYDVIAQPLGLPPQRISVKSRTFKVGSAYVEYNEPDQFDWLAIVILGQGEGHGRAIYVIPRAEAAKVARQDKPTSKTANIRYFRIDEVERLFSRYRNNFALGAPSGLP</sequence>
<organism evidence="1 2">
    <name type="scientific">Xanthobacter dioxanivorans</name>
    <dbReference type="NCBI Taxonomy" id="2528964"/>
    <lineage>
        <taxon>Bacteria</taxon>
        <taxon>Pseudomonadati</taxon>
        <taxon>Pseudomonadota</taxon>
        <taxon>Alphaproteobacteria</taxon>
        <taxon>Hyphomicrobiales</taxon>
        <taxon>Xanthobacteraceae</taxon>
        <taxon>Xanthobacter</taxon>
    </lineage>
</organism>
<evidence type="ECO:0000313" key="2">
    <source>
        <dbReference type="Proteomes" id="UP000596427"/>
    </source>
</evidence>
<protein>
    <submittedName>
        <fullName evidence="1">Uncharacterized protein</fullName>
    </submittedName>
</protein>
<dbReference type="GO" id="GO:0003676">
    <property type="term" value="F:nucleic acid binding"/>
    <property type="evidence" value="ECO:0007669"/>
    <property type="project" value="InterPro"/>
</dbReference>
<name>A0A974PKM8_9HYPH</name>
<proteinExistence type="predicted"/>
<dbReference type="Gene3D" id="3.40.1350.10">
    <property type="match status" value="1"/>
</dbReference>
<dbReference type="InterPro" id="IPR011856">
    <property type="entry name" value="tRNA_endonuc-like_dom_sf"/>
</dbReference>
<keyword evidence="2" id="KW-1185">Reference proteome</keyword>
<dbReference type="KEGG" id="xdi:EZH22_17640"/>
<dbReference type="Proteomes" id="UP000596427">
    <property type="component" value="Chromosome"/>
</dbReference>